<keyword evidence="4" id="KW-0862">Zinc</keyword>
<comment type="catalytic activity">
    <reaction evidence="11">
        <text>adenosine(37) in tRNA(Ala) + H2O + H(+) = inosine(37) in tRNA(Ala) + NH4(+)</text>
        <dbReference type="Rhea" id="RHEA:50968"/>
        <dbReference type="Rhea" id="RHEA-COMP:12855"/>
        <dbReference type="Rhea" id="RHEA-COMP:12856"/>
        <dbReference type="ChEBI" id="CHEBI:15377"/>
        <dbReference type="ChEBI" id="CHEBI:15378"/>
        <dbReference type="ChEBI" id="CHEBI:28938"/>
        <dbReference type="ChEBI" id="CHEBI:74411"/>
        <dbReference type="ChEBI" id="CHEBI:82852"/>
        <dbReference type="EC" id="3.5.4.34"/>
    </reaction>
</comment>
<organism evidence="14 15">
    <name type="scientific">Sinanodonta woodiana</name>
    <name type="common">Chinese pond mussel</name>
    <name type="synonym">Anodonta woodiana</name>
    <dbReference type="NCBI Taxonomy" id="1069815"/>
    <lineage>
        <taxon>Eukaryota</taxon>
        <taxon>Metazoa</taxon>
        <taxon>Spiralia</taxon>
        <taxon>Lophotrochozoa</taxon>
        <taxon>Mollusca</taxon>
        <taxon>Bivalvia</taxon>
        <taxon>Autobranchia</taxon>
        <taxon>Heteroconchia</taxon>
        <taxon>Palaeoheterodonta</taxon>
        <taxon>Unionida</taxon>
        <taxon>Unionoidea</taxon>
        <taxon>Unionidae</taxon>
        <taxon>Unioninae</taxon>
        <taxon>Sinanodonta</taxon>
    </lineage>
</organism>
<evidence type="ECO:0000256" key="5">
    <source>
        <dbReference type="ARBA" id="ARBA00037026"/>
    </source>
</evidence>
<dbReference type="PANTHER" id="PTHR46516">
    <property type="entry name" value="TRNA-SPECIFIC ADENOSINE DEAMINASE 1"/>
    <property type="match status" value="1"/>
</dbReference>
<evidence type="ECO:0000256" key="7">
    <source>
        <dbReference type="ARBA" id="ARBA00038326"/>
    </source>
</evidence>
<dbReference type="GO" id="GO:0046872">
    <property type="term" value="F:metal ion binding"/>
    <property type="evidence" value="ECO:0007669"/>
    <property type="project" value="UniProtKB-KW"/>
</dbReference>
<protein>
    <recommendedName>
        <fullName evidence="9">tRNA-specific adenosine deaminase 1</fullName>
        <ecNumber evidence="8">3.5.4.34</ecNumber>
    </recommendedName>
    <alternativeName>
        <fullName evidence="10">tRNA-specific adenosine-37 deaminase</fullName>
    </alternativeName>
</protein>
<evidence type="ECO:0000256" key="8">
    <source>
        <dbReference type="ARBA" id="ARBA00038940"/>
    </source>
</evidence>
<evidence type="ECO:0000313" key="15">
    <source>
        <dbReference type="Proteomes" id="UP001634394"/>
    </source>
</evidence>
<sequence>MWKNDPCFPDMLASACFLQYDRLPKKGKPQKGREWTLLAGVVISYPMGNEYHMQVVSLGTGSKCIGKSKMSKTGEVLNDSHAEVLARRGFLCYLYQELLAAYRGEESPVLELKEGDVRCSVKEGVHFHFFTSQTPCGDASIFPKNLEEGNQIQDFGHCVMESCGQVSKDARTSKRCQESQKSEDTGSFETFSQLQGHVKGRKHKCQLHGSDEIVFSENSKCFLNCDKSKYLQNQDLGQESPIKKRKLENHQNSACSATVLKSDACLEVSAINTIDKDDSLDHSSPSSSSKKTRETDKYDAGIHDTADSRMELSAKGDNSGIKGKIPIITSREISCISSECSDKTQMQNFFIQMDNVQNFSVLKPMSTSSVSNSPKTGTTGTVQSCDCLTGAGQSGVDIYRTGAKCVPGGKQDPFGDGQNYHTIGAFRIKPGRGERTLSMSCSDKLARWNVVGCQGALLSHFLTSPIYFVSITVGRYPYNAEALMRAVIGRSEGLTELPQGYSIQKPELFQTKLEFEDGRKAVKNKQGDPKIVPCSAALCWYADRHHSAPDVTVNGRQQGVTARNLDKPVSRHGPRYVVGNYSTDSRLCYSLPAAQRCYQAHLGMSPSKLIMISRWLLLTTKLLGNV</sequence>
<dbReference type="AlphaFoldDB" id="A0ABD3VGP4"/>
<comment type="function">
    <text evidence="6">Specifically deaminates adenosine-37 to inosine in tRNA-Ala.</text>
</comment>
<evidence type="ECO:0000256" key="1">
    <source>
        <dbReference type="ARBA" id="ARBA00022694"/>
    </source>
</evidence>
<dbReference type="PROSITE" id="PS50141">
    <property type="entry name" value="A_DEAMIN_EDITASE"/>
    <property type="match status" value="1"/>
</dbReference>
<comment type="similarity">
    <text evidence="7">Belongs to the ADAT1 family.</text>
</comment>
<name>A0ABD3VGP4_SINWO</name>
<dbReference type="EMBL" id="JBJQND010000012">
    <property type="protein sequence ID" value="KAL3860753.1"/>
    <property type="molecule type" value="Genomic_DNA"/>
</dbReference>
<evidence type="ECO:0000256" key="4">
    <source>
        <dbReference type="ARBA" id="ARBA00022833"/>
    </source>
</evidence>
<proteinExistence type="inferred from homology"/>
<evidence type="ECO:0000256" key="3">
    <source>
        <dbReference type="ARBA" id="ARBA00022801"/>
    </source>
</evidence>
<evidence type="ECO:0000256" key="2">
    <source>
        <dbReference type="ARBA" id="ARBA00022723"/>
    </source>
</evidence>
<evidence type="ECO:0000256" key="10">
    <source>
        <dbReference type="ARBA" id="ARBA00041760"/>
    </source>
</evidence>
<keyword evidence="1" id="KW-0819">tRNA processing</keyword>
<evidence type="ECO:0000256" key="6">
    <source>
        <dbReference type="ARBA" id="ARBA00037784"/>
    </source>
</evidence>
<comment type="caution">
    <text evidence="14">The sequence shown here is derived from an EMBL/GenBank/DDBJ whole genome shotgun (WGS) entry which is preliminary data.</text>
</comment>
<gene>
    <name evidence="14" type="ORF">ACJMK2_010827</name>
</gene>
<comment type="cofactor">
    <cofactor evidence="5">
        <name>1D-myo-inositol hexakisphosphate</name>
        <dbReference type="ChEBI" id="CHEBI:58130"/>
    </cofactor>
</comment>
<evidence type="ECO:0000259" key="13">
    <source>
        <dbReference type="PROSITE" id="PS50141"/>
    </source>
</evidence>
<dbReference type="InterPro" id="IPR002466">
    <property type="entry name" value="A_deamin"/>
</dbReference>
<feature type="region of interest" description="Disordered" evidence="12">
    <location>
        <begin position="276"/>
        <end position="317"/>
    </location>
</feature>
<keyword evidence="15" id="KW-1185">Reference proteome</keyword>
<dbReference type="PANTHER" id="PTHR46516:SF1">
    <property type="entry name" value="TRNA-SPECIFIC ADENOSINE DEAMINASE 1"/>
    <property type="match status" value="1"/>
</dbReference>
<dbReference type="EMBL" id="JBJQND010000012">
    <property type="protein sequence ID" value="KAL3860754.1"/>
    <property type="molecule type" value="Genomic_DNA"/>
</dbReference>
<dbReference type="GO" id="GO:0043829">
    <property type="term" value="F:tRNA-specific adenosine-37 deaminase activity"/>
    <property type="evidence" value="ECO:0007669"/>
    <property type="project" value="UniProtKB-EC"/>
</dbReference>
<feature type="compositionally biased region" description="Basic and acidic residues" evidence="12">
    <location>
        <begin position="291"/>
        <end position="314"/>
    </location>
</feature>
<dbReference type="Pfam" id="PF02137">
    <property type="entry name" value="A_deamin"/>
    <property type="match status" value="2"/>
</dbReference>
<evidence type="ECO:0000256" key="9">
    <source>
        <dbReference type="ARBA" id="ARBA00040502"/>
    </source>
</evidence>
<dbReference type="GO" id="GO:0008033">
    <property type="term" value="P:tRNA processing"/>
    <property type="evidence" value="ECO:0007669"/>
    <property type="project" value="UniProtKB-KW"/>
</dbReference>
<evidence type="ECO:0000256" key="11">
    <source>
        <dbReference type="ARBA" id="ARBA00047635"/>
    </source>
</evidence>
<feature type="domain" description="A to I editase" evidence="13">
    <location>
        <begin position="57"/>
        <end position="508"/>
    </location>
</feature>
<reference evidence="14 15" key="1">
    <citation type="submission" date="2024-11" db="EMBL/GenBank/DDBJ databases">
        <title>Chromosome-level genome assembly of the freshwater bivalve Anodonta woodiana.</title>
        <authorList>
            <person name="Chen X."/>
        </authorList>
    </citation>
    <scope>NUCLEOTIDE SEQUENCE [LARGE SCALE GENOMIC DNA]</scope>
    <source>
        <strain evidence="14">MN2024</strain>
        <tissue evidence="14">Gills</tissue>
    </source>
</reference>
<dbReference type="EMBL" id="JBJQND010000012">
    <property type="protein sequence ID" value="KAL3860752.1"/>
    <property type="molecule type" value="Genomic_DNA"/>
</dbReference>
<dbReference type="EC" id="3.5.4.34" evidence="8"/>
<evidence type="ECO:0000256" key="12">
    <source>
        <dbReference type="SAM" id="MobiDB-lite"/>
    </source>
</evidence>
<accession>A0ABD3VGP4</accession>
<evidence type="ECO:0000313" key="14">
    <source>
        <dbReference type="EMBL" id="KAL3860754.1"/>
    </source>
</evidence>
<dbReference type="Proteomes" id="UP001634394">
    <property type="component" value="Unassembled WGS sequence"/>
</dbReference>
<keyword evidence="3" id="KW-0378">Hydrolase</keyword>
<dbReference type="SMART" id="SM00552">
    <property type="entry name" value="ADEAMc"/>
    <property type="match status" value="1"/>
</dbReference>
<keyword evidence="2" id="KW-0479">Metal-binding</keyword>